<accession>A0A0C2DDZ7</accession>
<name>A0A0C2DDZ7_9BACT</name>
<protein>
    <submittedName>
        <fullName evidence="1">Uncharacterized protein</fullName>
    </submittedName>
</protein>
<comment type="caution">
    <text evidence="1">The sequence shown here is derived from an EMBL/GenBank/DDBJ whole genome shotgun (WGS) entry which is preliminary data.</text>
</comment>
<evidence type="ECO:0000313" key="2">
    <source>
        <dbReference type="Proteomes" id="UP000031599"/>
    </source>
</evidence>
<reference evidence="1 2" key="1">
    <citation type="submission" date="2014-12" db="EMBL/GenBank/DDBJ databases">
        <title>Genome assembly of Enhygromyxa salina DSM 15201.</title>
        <authorList>
            <person name="Sharma G."/>
            <person name="Subramanian S."/>
        </authorList>
    </citation>
    <scope>NUCLEOTIDE SEQUENCE [LARGE SCALE GENOMIC DNA]</scope>
    <source>
        <strain evidence="1 2">DSM 15201</strain>
    </source>
</reference>
<dbReference type="Proteomes" id="UP000031599">
    <property type="component" value="Unassembled WGS sequence"/>
</dbReference>
<dbReference type="EMBL" id="JMCC02000018">
    <property type="protein sequence ID" value="KIG17872.1"/>
    <property type="molecule type" value="Genomic_DNA"/>
</dbReference>
<proteinExistence type="predicted"/>
<evidence type="ECO:0000313" key="1">
    <source>
        <dbReference type="EMBL" id="KIG17872.1"/>
    </source>
</evidence>
<sequence>MSTLVIVLALLGCAAAPPSDTPDTPAASAPSVEASLCEHIWILSDSEEPPGRASSVAASPEAATACVPELQAQRAAVGEQAFERAAECVRAATLADELASCSIGPDAQARELCEHVLGIITNNAIDGGFEASSEPEFAAIMDKCVGTAAFERLIADPDAWQAQVDCVGAANSVEALDPCS</sequence>
<gene>
    <name evidence="1" type="ORF">DB30_02495</name>
</gene>
<dbReference type="AlphaFoldDB" id="A0A0C2DDZ7"/>
<dbReference type="RefSeq" id="WP_052547768.1">
    <property type="nucleotide sequence ID" value="NZ_JMCC02000018.1"/>
</dbReference>
<organism evidence="1 2">
    <name type="scientific">Enhygromyxa salina</name>
    <dbReference type="NCBI Taxonomy" id="215803"/>
    <lineage>
        <taxon>Bacteria</taxon>
        <taxon>Pseudomonadati</taxon>
        <taxon>Myxococcota</taxon>
        <taxon>Polyangia</taxon>
        <taxon>Nannocystales</taxon>
        <taxon>Nannocystaceae</taxon>
        <taxon>Enhygromyxa</taxon>
    </lineage>
</organism>